<feature type="transmembrane region" description="Helical" evidence="9">
    <location>
        <begin position="57"/>
        <end position="74"/>
    </location>
</feature>
<dbReference type="EnsemblPlants" id="AUR62017446-RA">
    <property type="protein sequence ID" value="AUR62017446-RA:cds"/>
    <property type="gene ID" value="AUR62017446"/>
</dbReference>
<feature type="transmembrane region" description="Helical" evidence="9">
    <location>
        <begin position="248"/>
        <end position="265"/>
    </location>
</feature>
<evidence type="ECO:0000256" key="6">
    <source>
        <dbReference type="ARBA" id="ARBA00023136"/>
    </source>
</evidence>
<evidence type="ECO:0000313" key="10">
    <source>
        <dbReference type="EnsemblPlants" id="AUR62017446-RA:cds"/>
    </source>
</evidence>
<evidence type="ECO:0000256" key="3">
    <source>
        <dbReference type="ARBA" id="ARBA00022692"/>
    </source>
</evidence>
<organism evidence="10 11">
    <name type="scientific">Chenopodium quinoa</name>
    <name type="common">Quinoa</name>
    <dbReference type="NCBI Taxonomy" id="63459"/>
    <lineage>
        <taxon>Eukaryota</taxon>
        <taxon>Viridiplantae</taxon>
        <taxon>Streptophyta</taxon>
        <taxon>Embryophyta</taxon>
        <taxon>Tracheophyta</taxon>
        <taxon>Spermatophyta</taxon>
        <taxon>Magnoliopsida</taxon>
        <taxon>eudicotyledons</taxon>
        <taxon>Gunneridae</taxon>
        <taxon>Pentapetalae</taxon>
        <taxon>Caryophyllales</taxon>
        <taxon>Chenopodiaceae</taxon>
        <taxon>Chenopodioideae</taxon>
        <taxon>Atripliceae</taxon>
        <taxon>Chenopodium</taxon>
    </lineage>
</organism>
<evidence type="ECO:0000313" key="11">
    <source>
        <dbReference type="Proteomes" id="UP000596660"/>
    </source>
</evidence>
<keyword evidence="7 8" id="KW-0568">Pathogenesis-related protein</keyword>
<evidence type="ECO:0000256" key="4">
    <source>
        <dbReference type="ARBA" id="ARBA00022821"/>
    </source>
</evidence>
<name>A0A803LR67_CHEQI</name>
<evidence type="ECO:0000256" key="7">
    <source>
        <dbReference type="ARBA" id="ARBA00023265"/>
    </source>
</evidence>
<gene>
    <name evidence="8" type="primary">MLO</name>
</gene>
<keyword evidence="4 8" id="KW-0611">Plant defense</keyword>
<comment type="subcellular location">
    <subcellularLocation>
        <location evidence="1 8">Membrane</location>
        <topology evidence="1 8">Multi-pass membrane protein</topology>
    </subcellularLocation>
</comment>
<evidence type="ECO:0000256" key="2">
    <source>
        <dbReference type="ARBA" id="ARBA00006574"/>
    </source>
</evidence>
<keyword evidence="6 8" id="KW-0472">Membrane</keyword>
<protein>
    <recommendedName>
        <fullName evidence="8">MLO-like protein</fullName>
    </recommendedName>
</protein>
<keyword evidence="8" id="KW-0112">Calmodulin-binding</keyword>
<comment type="domain">
    <text evidence="8">The C-terminus contains a calmodulin-binding domain, which binds calmodulin in a calcium-dependent fashion.</text>
</comment>
<dbReference type="PANTHER" id="PTHR31942:SF54">
    <property type="entry name" value="MLO-LIKE PROTEIN 13"/>
    <property type="match status" value="1"/>
</dbReference>
<dbReference type="Pfam" id="PF03094">
    <property type="entry name" value="Mlo"/>
    <property type="match status" value="2"/>
</dbReference>
<evidence type="ECO:0000256" key="8">
    <source>
        <dbReference type="RuleBase" id="RU280816"/>
    </source>
</evidence>
<proteinExistence type="inferred from homology"/>
<comment type="function">
    <text evidence="8">May be involved in modulation of pathogen defense and leaf cell death.</text>
</comment>
<feature type="transmembrane region" description="Helical" evidence="9">
    <location>
        <begin position="293"/>
        <end position="311"/>
    </location>
</feature>
<feature type="transmembrane region" description="Helical" evidence="9">
    <location>
        <begin position="420"/>
        <end position="440"/>
    </location>
</feature>
<dbReference type="PANTHER" id="PTHR31942">
    <property type="entry name" value="MLO-LIKE PROTEIN 1"/>
    <property type="match status" value="1"/>
</dbReference>
<comment type="similarity">
    <text evidence="2 8">Belongs to the MLO family.</text>
</comment>
<feature type="transmembrane region" description="Helical" evidence="9">
    <location>
        <begin position="12"/>
        <end position="29"/>
    </location>
</feature>
<dbReference type="InterPro" id="IPR004326">
    <property type="entry name" value="Mlo"/>
</dbReference>
<dbReference type="Gramene" id="AUR62017446-RA">
    <property type="protein sequence ID" value="AUR62017446-RA:cds"/>
    <property type="gene ID" value="AUR62017446"/>
</dbReference>
<keyword evidence="3 8" id="KW-0812">Transmembrane</keyword>
<keyword evidence="5 8" id="KW-1133">Transmembrane helix</keyword>
<evidence type="ECO:0000256" key="1">
    <source>
        <dbReference type="ARBA" id="ARBA00004141"/>
    </source>
</evidence>
<feature type="transmembrane region" description="Helical" evidence="9">
    <location>
        <begin position="141"/>
        <end position="162"/>
    </location>
</feature>
<dbReference type="AlphaFoldDB" id="A0A803LR67"/>
<evidence type="ECO:0000256" key="5">
    <source>
        <dbReference type="ARBA" id="ARBA00022989"/>
    </source>
</evidence>
<reference evidence="10" key="1">
    <citation type="journal article" date="2017" name="Nature">
        <title>The genome of Chenopodium quinoa.</title>
        <authorList>
            <person name="Jarvis D.E."/>
            <person name="Ho Y.S."/>
            <person name="Lightfoot D.J."/>
            <person name="Schmoeckel S.M."/>
            <person name="Li B."/>
            <person name="Borm T.J.A."/>
            <person name="Ohyanagi H."/>
            <person name="Mineta K."/>
            <person name="Michell C.T."/>
            <person name="Saber N."/>
            <person name="Kharbatia N.M."/>
            <person name="Rupper R.R."/>
            <person name="Sharp A.R."/>
            <person name="Dally N."/>
            <person name="Boughton B.A."/>
            <person name="Woo Y.H."/>
            <person name="Gao G."/>
            <person name="Schijlen E.G.W.M."/>
            <person name="Guo X."/>
            <person name="Momin A.A."/>
            <person name="Negrao S."/>
            <person name="Al-Babili S."/>
            <person name="Gehring C."/>
            <person name="Roessner U."/>
            <person name="Jung C."/>
            <person name="Murphy K."/>
            <person name="Arold S.T."/>
            <person name="Gojobori T."/>
            <person name="van der Linden C.G."/>
            <person name="van Loo E.N."/>
            <person name="Jellen E.N."/>
            <person name="Maughan P.J."/>
            <person name="Tester M."/>
        </authorList>
    </citation>
    <scope>NUCLEOTIDE SEQUENCE [LARGE SCALE GENOMIC DNA]</scope>
    <source>
        <strain evidence="10">cv. PI 614886</strain>
    </source>
</reference>
<reference evidence="10" key="2">
    <citation type="submission" date="2021-03" db="UniProtKB">
        <authorList>
            <consortium name="EnsemblPlants"/>
        </authorList>
    </citation>
    <scope>IDENTIFICATION</scope>
</reference>
<dbReference type="GO" id="GO:0016020">
    <property type="term" value="C:membrane"/>
    <property type="evidence" value="ECO:0007669"/>
    <property type="project" value="UniProtKB-SubCell"/>
</dbReference>
<evidence type="ECO:0000256" key="9">
    <source>
        <dbReference type="SAM" id="Phobius"/>
    </source>
</evidence>
<sequence length="509" mass="57899">MAEEESLEYTPTWIVALVCFVFVLLSLAAERGLHLLGKLDTIAIALACRCAVQSNELMLLGFISLLLTVFQGFVSDICIPKHLTNYMLPCKKENADHEGNSHSKYAYQPSWSKRRLLAEASSHCELKGKAQLVSLEGLHQLHIFIFVLAIVYVISCAAIMILGGFKVRKWKHWEDSLRREIEKAQKAEKEAIAKGEESDRVNHIYTQHRREFFKTRRGYSTVLGVTMSFFKQFYGSVKKSDYINMRHGFIMLVLVGICCALFVAQPESFIESQMLSLQAPALLYPLPVIPGGWHAYFWLSFLPLILLLIVGTKLEHIIVCLADEIEEKDKKNIPVQNQTQGTDEKEFWVQPSDKHFWFGSPSLFLYMIHFILFQNSFEIAFFLWVLFTYGVHSCILDKVGFIIPRLIVGVPLYVDSRLQLLGVIVQVLCSYSTLPLYTIVSQMGSMFKHGIFDKEVHNILKNWVEDGKDAVGGSHSSHRIEMQNLAPESWEIISGAEETTTCVENFTAP</sequence>
<dbReference type="GO" id="GO:0005516">
    <property type="term" value="F:calmodulin binding"/>
    <property type="evidence" value="ECO:0007669"/>
    <property type="project" value="UniProtKB-KW"/>
</dbReference>
<accession>A0A803LR67</accession>
<dbReference type="GO" id="GO:0006952">
    <property type="term" value="P:defense response"/>
    <property type="evidence" value="ECO:0007669"/>
    <property type="project" value="UniProtKB-KW"/>
</dbReference>
<keyword evidence="11" id="KW-1185">Reference proteome</keyword>
<dbReference type="Proteomes" id="UP000596660">
    <property type="component" value="Unplaced"/>
</dbReference>